<dbReference type="SUPFAM" id="SSF53098">
    <property type="entry name" value="Ribonuclease H-like"/>
    <property type="match status" value="1"/>
</dbReference>
<evidence type="ECO:0000313" key="2">
    <source>
        <dbReference type="EnsemblMetazoa" id="XP_029341446.1"/>
    </source>
</evidence>
<dbReference type="GO" id="GO:0003676">
    <property type="term" value="F:nucleic acid binding"/>
    <property type="evidence" value="ECO:0007669"/>
    <property type="project" value="InterPro"/>
</dbReference>
<feature type="domain" description="Piwi" evidence="1">
    <location>
        <begin position="1"/>
        <end position="40"/>
    </location>
</feature>
<dbReference type="RefSeq" id="XP_029341446.1">
    <property type="nucleotide sequence ID" value="XM_029485586.1"/>
</dbReference>
<dbReference type="OrthoDB" id="445936at2759"/>
<dbReference type="InterPro" id="IPR012337">
    <property type="entry name" value="RNaseH-like_sf"/>
</dbReference>
<protein>
    <recommendedName>
        <fullName evidence="1">Piwi domain-containing protein</fullName>
    </recommendedName>
</protein>
<evidence type="ECO:0000313" key="3">
    <source>
        <dbReference type="Proteomes" id="UP000007819"/>
    </source>
</evidence>
<dbReference type="Gene3D" id="3.30.420.10">
    <property type="entry name" value="Ribonuclease H-like superfamily/Ribonuclease H"/>
    <property type="match status" value="1"/>
</dbReference>
<organism evidence="2 3">
    <name type="scientific">Acyrthosiphon pisum</name>
    <name type="common">Pea aphid</name>
    <dbReference type="NCBI Taxonomy" id="7029"/>
    <lineage>
        <taxon>Eukaryota</taxon>
        <taxon>Metazoa</taxon>
        <taxon>Ecdysozoa</taxon>
        <taxon>Arthropoda</taxon>
        <taxon>Hexapoda</taxon>
        <taxon>Insecta</taxon>
        <taxon>Pterygota</taxon>
        <taxon>Neoptera</taxon>
        <taxon>Paraneoptera</taxon>
        <taxon>Hemiptera</taxon>
        <taxon>Sternorrhyncha</taxon>
        <taxon>Aphidomorpha</taxon>
        <taxon>Aphidoidea</taxon>
        <taxon>Aphididae</taxon>
        <taxon>Macrosiphini</taxon>
        <taxon>Acyrthosiphon</taxon>
    </lineage>
</organism>
<dbReference type="EnsemblMetazoa" id="XM_029485586.1">
    <property type="protein sequence ID" value="XP_029341446.1"/>
    <property type="gene ID" value="LOC115033284"/>
</dbReference>
<reference evidence="2" key="2">
    <citation type="submission" date="2022-06" db="UniProtKB">
        <authorList>
            <consortium name="EnsemblMetazoa"/>
        </authorList>
    </citation>
    <scope>IDENTIFICATION</scope>
</reference>
<dbReference type="InterPro" id="IPR003165">
    <property type="entry name" value="Piwi"/>
</dbReference>
<reference evidence="3" key="1">
    <citation type="submission" date="2010-06" db="EMBL/GenBank/DDBJ databases">
        <authorList>
            <person name="Jiang H."/>
            <person name="Abraham K."/>
            <person name="Ali S."/>
            <person name="Alsbrooks S.L."/>
            <person name="Anim B.N."/>
            <person name="Anosike U.S."/>
            <person name="Attaway T."/>
            <person name="Bandaranaike D.P."/>
            <person name="Battles P.K."/>
            <person name="Bell S.N."/>
            <person name="Bell A.V."/>
            <person name="Beltran B."/>
            <person name="Bickham C."/>
            <person name="Bustamante Y."/>
            <person name="Caleb T."/>
            <person name="Canada A."/>
            <person name="Cardenas V."/>
            <person name="Carter K."/>
            <person name="Chacko J."/>
            <person name="Chandrabose M.N."/>
            <person name="Chavez D."/>
            <person name="Chavez A."/>
            <person name="Chen L."/>
            <person name="Chu H.-S."/>
            <person name="Claassen K.J."/>
            <person name="Cockrell R."/>
            <person name="Collins M."/>
            <person name="Cooper J.A."/>
            <person name="Cree A."/>
            <person name="Curry S.M."/>
            <person name="Da Y."/>
            <person name="Dao M.D."/>
            <person name="Das B."/>
            <person name="Davila M.-L."/>
            <person name="Davy-Carroll L."/>
            <person name="Denson S."/>
            <person name="Dinh H."/>
            <person name="Ebong V.E."/>
            <person name="Edwards J.R."/>
            <person name="Egan A."/>
            <person name="El-Daye J."/>
            <person name="Escobedo L."/>
            <person name="Fernandez S."/>
            <person name="Fernando P.R."/>
            <person name="Flagg N."/>
            <person name="Forbes L.D."/>
            <person name="Fowler R.G."/>
            <person name="Fu Q."/>
            <person name="Gabisi R.A."/>
            <person name="Ganer J."/>
            <person name="Garbino Pronczuk A."/>
            <person name="Garcia R.M."/>
            <person name="Garner T."/>
            <person name="Garrett T.E."/>
            <person name="Gonzalez D.A."/>
            <person name="Hamid H."/>
            <person name="Hawkins E.S."/>
            <person name="Hirani K."/>
            <person name="Hogues M.E."/>
            <person name="Hollins B."/>
            <person name="Hsiao C.-H."/>
            <person name="Jabil R."/>
            <person name="James M.L."/>
            <person name="Jhangiani S.N."/>
            <person name="Johnson B."/>
            <person name="Johnson Q."/>
            <person name="Joshi V."/>
            <person name="Kalu J.B."/>
            <person name="Kam C."/>
            <person name="Kashfia A."/>
            <person name="Keebler J."/>
            <person name="Kisamo H."/>
            <person name="Kovar C.L."/>
            <person name="Lago L.A."/>
            <person name="Lai C.-Y."/>
            <person name="Laidlaw J."/>
            <person name="Lara F."/>
            <person name="Le T.-K."/>
            <person name="Lee S.L."/>
            <person name="Legall F.H."/>
            <person name="Lemon S.J."/>
            <person name="Lewis L.R."/>
            <person name="Li B."/>
            <person name="Liu Y."/>
            <person name="Liu Y.-S."/>
            <person name="Lopez J."/>
            <person name="Lozado R.J."/>
            <person name="Lu J."/>
            <person name="Madu R.C."/>
            <person name="Maheshwari M."/>
            <person name="Maheshwari R."/>
            <person name="Malloy K."/>
            <person name="Martinez E."/>
            <person name="Mathew T."/>
            <person name="Mercado I.C."/>
            <person name="Mercado C."/>
            <person name="Meyer B."/>
            <person name="Montgomery K."/>
            <person name="Morgan M.B."/>
            <person name="Munidasa M."/>
            <person name="Nazareth L.V."/>
            <person name="Nelson J."/>
            <person name="Ng B.M."/>
            <person name="Nguyen N.B."/>
            <person name="Nguyen P.Q."/>
            <person name="Nguyen T."/>
            <person name="Obregon M."/>
            <person name="Okwuonu G.O."/>
            <person name="Onwere C.G."/>
            <person name="Orozco G."/>
            <person name="Parra A."/>
            <person name="Patel S."/>
            <person name="Patil S."/>
            <person name="Perez A."/>
            <person name="Perez Y."/>
            <person name="Pham C."/>
            <person name="Primus E.L."/>
            <person name="Pu L.-L."/>
            <person name="Puazo M."/>
            <person name="Qin X."/>
            <person name="Quiroz J.B."/>
            <person name="Reese J."/>
            <person name="Richards S."/>
            <person name="Rives C.M."/>
            <person name="Robberts R."/>
            <person name="Ruiz S.J."/>
            <person name="Ruiz M.J."/>
            <person name="Santibanez J."/>
            <person name="Schneider B.W."/>
            <person name="Sisson I."/>
            <person name="Smith M."/>
            <person name="Sodergren E."/>
            <person name="Song X.-Z."/>
            <person name="Song B.B."/>
            <person name="Summersgill H."/>
            <person name="Thelus R."/>
            <person name="Thornton R.D."/>
            <person name="Trejos Z.Y."/>
            <person name="Usmani K."/>
            <person name="Vattathil S."/>
            <person name="Villasana D."/>
            <person name="Walker D.L."/>
            <person name="Wang S."/>
            <person name="Wang K."/>
            <person name="White C.S."/>
            <person name="Williams A.C."/>
            <person name="Williamson J."/>
            <person name="Wilson K."/>
            <person name="Woghiren I.O."/>
            <person name="Woodworth J.R."/>
            <person name="Worley K.C."/>
            <person name="Wright R.A."/>
            <person name="Wu W."/>
            <person name="Young L."/>
            <person name="Zhang L."/>
            <person name="Zhang J."/>
            <person name="Zhu Y."/>
            <person name="Muzny D.M."/>
            <person name="Weinstock G."/>
            <person name="Gibbs R.A."/>
        </authorList>
    </citation>
    <scope>NUCLEOTIDE SEQUENCE [LARGE SCALE GENOMIC DNA]</scope>
    <source>
        <strain evidence="3">LSR1</strain>
    </source>
</reference>
<dbReference type="Pfam" id="PF02171">
    <property type="entry name" value="Piwi"/>
    <property type="match status" value="1"/>
</dbReference>
<keyword evidence="3" id="KW-1185">Reference proteome</keyword>
<dbReference type="InterPro" id="IPR036397">
    <property type="entry name" value="RNaseH_sf"/>
</dbReference>
<dbReference type="Proteomes" id="UP000007819">
    <property type="component" value="Chromosome X"/>
</dbReference>
<dbReference type="GeneID" id="115033284"/>
<dbReference type="PROSITE" id="PS50822">
    <property type="entry name" value="PIWI"/>
    <property type="match status" value="1"/>
</dbReference>
<dbReference type="AlphaFoldDB" id="A0A8R2JLM3"/>
<proteinExistence type="predicted"/>
<accession>A0A8R2JLM3</accession>
<sequence>MQRLTFKLTHMYYNWSGTVRVPAPFQLAHKLAFLTGQSLRRSPNLGLDELLYFF</sequence>
<evidence type="ECO:0000259" key="1">
    <source>
        <dbReference type="PROSITE" id="PS50822"/>
    </source>
</evidence>
<dbReference type="KEGG" id="api:115033284"/>
<name>A0A8R2JLM3_ACYPI</name>